<dbReference type="PANTHER" id="PTHR12383:SF16">
    <property type="entry name" value="MITOCHONDRIAL INNER MEMBRANE PROTEASE SUBUNIT 1"/>
    <property type="match status" value="1"/>
</dbReference>
<dbReference type="GO" id="GO:0004252">
    <property type="term" value="F:serine-type endopeptidase activity"/>
    <property type="evidence" value="ECO:0007669"/>
    <property type="project" value="InterPro"/>
</dbReference>
<name>A0A561S9S3_9ACTN</name>
<dbReference type="PROSITE" id="PS00501">
    <property type="entry name" value="SPASE_I_1"/>
    <property type="match status" value="1"/>
</dbReference>
<evidence type="ECO:0000313" key="13">
    <source>
        <dbReference type="Proteomes" id="UP000317940"/>
    </source>
</evidence>
<evidence type="ECO:0000256" key="8">
    <source>
        <dbReference type="PIRSR" id="PIRSR600223-1"/>
    </source>
</evidence>
<dbReference type="EMBL" id="VIWT01000009">
    <property type="protein sequence ID" value="TWF71623.1"/>
    <property type="molecule type" value="Genomic_DNA"/>
</dbReference>
<comment type="caution">
    <text evidence="12">The sequence shown here is derived from an EMBL/GenBank/DDBJ whole genome shotgun (WGS) entry which is preliminary data.</text>
</comment>
<dbReference type="InterPro" id="IPR019756">
    <property type="entry name" value="Pept_S26A_signal_pept_1_Ser-AS"/>
</dbReference>
<keyword evidence="13" id="KW-1185">Reference proteome</keyword>
<dbReference type="InterPro" id="IPR000223">
    <property type="entry name" value="Pept_S26A_signal_pept_1"/>
</dbReference>
<feature type="active site" evidence="8">
    <location>
        <position position="43"/>
    </location>
</feature>
<dbReference type="RefSeq" id="WP_145911809.1">
    <property type="nucleotide sequence ID" value="NZ_BAAAMZ010000028.1"/>
</dbReference>
<sequence length="209" mass="21850">MARGEGGRRVRRVLFVALGVSVGLCAALAVAVAALAVRVDGHSMQPTLANGQRLLTVPGTGGTARRFDVVLLRAPGRDTTIVKRVIGLPGDRVEIDSTPQDPFTVLVQPGGSGQWYRVDQSTWPGQAHRSSNCCQPDGRRDATAHAQAVPPGKLFFLGDNPDGSDDARSYGWGDLATVSGRIGLRVWPLGAFGPLPTGPTLSPVPAPSA</sequence>
<evidence type="ECO:0000256" key="6">
    <source>
        <dbReference type="ARBA" id="ARBA00023136"/>
    </source>
</evidence>
<reference evidence="12 13" key="1">
    <citation type="submission" date="2019-06" db="EMBL/GenBank/DDBJ databases">
        <title>Sequencing the genomes of 1000 actinobacteria strains.</title>
        <authorList>
            <person name="Klenk H.-P."/>
        </authorList>
    </citation>
    <scope>NUCLEOTIDE SEQUENCE [LARGE SCALE GENOMIC DNA]</scope>
    <source>
        <strain evidence="12 13">DSM 44826</strain>
    </source>
</reference>
<evidence type="ECO:0000256" key="1">
    <source>
        <dbReference type="ARBA" id="ARBA00000677"/>
    </source>
</evidence>
<keyword evidence="4 9" id="KW-0645">Protease</keyword>
<evidence type="ECO:0000256" key="10">
    <source>
        <dbReference type="RuleBase" id="RU362042"/>
    </source>
</evidence>
<evidence type="ECO:0000256" key="2">
    <source>
        <dbReference type="ARBA" id="ARBA00004401"/>
    </source>
</evidence>
<comment type="catalytic activity">
    <reaction evidence="1 9">
        <text>Cleavage of hydrophobic, N-terminal signal or leader sequences from secreted and periplasmic proteins.</text>
        <dbReference type="EC" id="3.4.21.89"/>
    </reaction>
</comment>
<keyword evidence="6" id="KW-0472">Membrane</keyword>
<dbReference type="GO" id="GO:0006465">
    <property type="term" value="P:signal peptide processing"/>
    <property type="evidence" value="ECO:0007669"/>
    <property type="project" value="InterPro"/>
</dbReference>
<feature type="active site" evidence="8">
    <location>
        <position position="83"/>
    </location>
</feature>
<evidence type="ECO:0000259" key="11">
    <source>
        <dbReference type="Pfam" id="PF10502"/>
    </source>
</evidence>
<dbReference type="CDD" id="cd06530">
    <property type="entry name" value="S26_SPase_I"/>
    <property type="match status" value="1"/>
</dbReference>
<gene>
    <name evidence="12" type="ORF">FHX73_19254</name>
</gene>
<comment type="similarity">
    <text evidence="7">Belongs to the peptidase S26 family. IMP1 subfamily.</text>
</comment>
<evidence type="ECO:0000256" key="5">
    <source>
        <dbReference type="ARBA" id="ARBA00022801"/>
    </source>
</evidence>
<accession>A0A561S9S3</accession>
<dbReference type="Pfam" id="PF10502">
    <property type="entry name" value="Peptidase_S26"/>
    <property type="match status" value="1"/>
</dbReference>
<dbReference type="PANTHER" id="PTHR12383">
    <property type="entry name" value="PROTEASE FAMILY S26 MITOCHONDRIAL INNER MEMBRANE PROTEASE-RELATED"/>
    <property type="match status" value="1"/>
</dbReference>
<feature type="domain" description="Peptidase S26" evidence="11">
    <location>
        <begin position="17"/>
        <end position="187"/>
    </location>
</feature>
<dbReference type="InterPro" id="IPR019757">
    <property type="entry name" value="Pept_S26A_signal_pept_1_Lys-AS"/>
</dbReference>
<dbReference type="EC" id="3.4.21.89" evidence="3 9"/>
<dbReference type="SUPFAM" id="SSF51306">
    <property type="entry name" value="LexA/Signal peptidase"/>
    <property type="match status" value="1"/>
</dbReference>
<dbReference type="InterPro" id="IPR019533">
    <property type="entry name" value="Peptidase_S26"/>
</dbReference>
<organism evidence="12 13">
    <name type="scientific">Kitasatospora viridis</name>
    <dbReference type="NCBI Taxonomy" id="281105"/>
    <lineage>
        <taxon>Bacteria</taxon>
        <taxon>Bacillati</taxon>
        <taxon>Actinomycetota</taxon>
        <taxon>Actinomycetes</taxon>
        <taxon>Kitasatosporales</taxon>
        <taxon>Streptomycetaceae</taxon>
        <taxon>Kitasatospora</taxon>
    </lineage>
</organism>
<dbReference type="Proteomes" id="UP000317940">
    <property type="component" value="Unassembled WGS sequence"/>
</dbReference>
<dbReference type="InterPro" id="IPR052064">
    <property type="entry name" value="Mito_IMP1_subunit"/>
</dbReference>
<dbReference type="GO" id="GO:0005886">
    <property type="term" value="C:plasma membrane"/>
    <property type="evidence" value="ECO:0007669"/>
    <property type="project" value="UniProtKB-SubCell"/>
</dbReference>
<proteinExistence type="inferred from homology"/>
<dbReference type="Gene3D" id="2.10.109.10">
    <property type="entry name" value="Umud Fragment, subunit A"/>
    <property type="match status" value="1"/>
</dbReference>
<dbReference type="InterPro" id="IPR036286">
    <property type="entry name" value="LexA/Signal_pep-like_sf"/>
</dbReference>
<comment type="subcellular location">
    <subcellularLocation>
        <location evidence="2">Cell membrane</location>
        <topology evidence="2">Single-pass type II membrane protein</topology>
    </subcellularLocation>
    <subcellularLocation>
        <location evidence="10">Membrane</location>
        <topology evidence="10">Single-pass type II membrane protein</topology>
    </subcellularLocation>
</comment>
<evidence type="ECO:0000256" key="7">
    <source>
        <dbReference type="ARBA" id="ARBA00038445"/>
    </source>
</evidence>
<protein>
    <recommendedName>
        <fullName evidence="3 9">Signal peptidase I</fullName>
        <ecNumber evidence="3 9">3.4.21.89</ecNumber>
    </recommendedName>
</protein>
<dbReference type="GO" id="GO:0009003">
    <property type="term" value="F:signal peptidase activity"/>
    <property type="evidence" value="ECO:0007669"/>
    <property type="project" value="UniProtKB-EC"/>
</dbReference>
<evidence type="ECO:0000256" key="4">
    <source>
        <dbReference type="ARBA" id="ARBA00022670"/>
    </source>
</evidence>
<dbReference type="OrthoDB" id="3296552at2"/>
<keyword evidence="5 9" id="KW-0378">Hydrolase</keyword>
<evidence type="ECO:0000256" key="9">
    <source>
        <dbReference type="RuleBase" id="RU003993"/>
    </source>
</evidence>
<dbReference type="PRINTS" id="PR00727">
    <property type="entry name" value="LEADERPTASE"/>
</dbReference>
<evidence type="ECO:0000313" key="12">
    <source>
        <dbReference type="EMBL" id="TWF71623.1"/>
    </source>
</evidence>
<dbReference type="NCBIfam" id="TIGR02227">
    <property type="entry name" value="sigpep_I_bact"/>
    <property type="match status" value="1"/>
</dbReference>
<dbReference type="AlphaFoldDB" id="A0A561S9S3"/>
<evidence type="ECO:0000256" key="3">
    <source>
        <dbReference type="ARBA" id="ARBA00013208"/>
    </source>
</evidence>
<dbReference type="PROSITE" id="PS00760">
    <property type="entry name" value="SPASE_I_2"/>
    <property type="match status" value="1"/>
</dbReference>